<dbReference type="Proteomes" id="UP000640052">
    <property type="component" value="Unassembled WGS sequence"/>
</dbReference>
<evidence type="ECO:0000313" key="1">
    <source>
        <dbReference type="EMBL" id="GIH27615.1"/>
    </source>
</evidence>
<dbReference type="AlphaFoldDB" id="A0A919QHQ7"/>
<name>A0A919QHQ7_9ACTN</name>
<dbReference type="EMBL" id="BOOA01000059">
    <property type="protein sequence ID" value="GIH27615.1"/>
    <property type="molecule type" value="Genomic_DNA"/>
</dbReference>
<reference evidence="1" key="1">
    <citation type="submission" date="2021-01" db="EMBL/GenBank/DDBJ databases">
        <title>Whole genome shotgun sequence of Acrocarpospora phusangensis NBRC 108782.</title>
        <authorList>
            <person name="Komaki H."/>
            <person name="Tamura T."/>
        </authorList>
    </citation>
    <scope>NUCLEOTIDE SEQUENCE</scope>
    <source>
        <strain evidence="1">NBRC 108782</strain>
    </source>
</reference>
<comment type="caution">
    <text evidence="1">The sequence shown here is derived from an EMBL/GenBank/DDBJ whole genome shotgun (WGS) entry which is preliminary data.</text>
</comment>
<organism evidence="1 2">
    <name type="scientific">Acrocarpospora phusangensis</name>
    <dbReference type="NCBI Taxonomy" id="1070424"/>
    <lineage>
        <taxon>Bacteria</taxon>
        <taxon>Bacillati</taxon>
        <taxon>Actinomycetota</taxon>
        <taxon>Actinomycetes</taxon>
        <taxon>Streptosporangiales</taxon>
        <taxon>Streptosporangiaceae</taxon>
        <taxon>Acrocarpospora</taxon>
    </lineage>
</organism>
<gene>
    <name evidence="1" type="ORF">Aph01nite_59250</name>
</gene>
<sequence>MTKTAYKVVGPHPVAGICAGETVQLDDQAVNIPALIAGGHIEILKRPATTKTETKVAEEVAA</sequence>
<protein>
    <submittedName>
        <fullName evidence="1">Uncharacterized protein</fullName>
    </submittedName>
</protein>
<keyword evidence="2" id="KW-1185">Reference proteome</keyword>
<evidence type="ECO:0000313" key="2">
    <source>
        <dbReference type="Proteomes" id="UP000640052"/>
    </source>
</evidence>
<proteinExistence type="predicted"/>
<dbReference type="RefSeq" id="WP_204044261.1">
    <property type="nucleotide sequence ID" value="NZ_BOOA01000059.1"/>
</dbReference>
<accession>A0A919QHQ7</accession>